<organism evidence="2 3">
    <name type="scientific">Neonectria punicea</name>
    <dbReference type="NCBI Taxonomy" id="979145"/>
    <lineage>
        <taxon>Eukaryota</taxon>
        <taxon>Fungi</taxon>
        <taxon>Dikarya</taxon>
        <taxon>Ascomycota</taxon>
        <taxon>Pezizomycotina</taxon>
        <taxon>Sordariomycetes</taxon>
        <taxon>Hypocreomycetidae</taxon>
        <taxon>Hypocreales</taxon>
        <taxon>Nectriaceae</taxon>
        <taxon>Neonectria</taxon>
    </lineage>
</organism>
<feature type="compositionally biased region" description="Polar residues" evidence="1">
    <location>
        <begin position="336"/>
        <end position="347"/>
    </location>
</feature>
<feature type="region of interest" description="Disordered" evidence="1">
    <location>
        <begin position="185"/>
        <end position="221"/>
    </location>
</feature>
<proteinExistence type="predicted"/>
<evidence type="ECO:0008006" key="4">
    <source>
        <dbReference type="Google" id="ProtNLM"/>
    </source>
</evidence>
<reference evidence="2 3" key="1">
    <citation type="journal article" date="2025" name="Microbiol. Resour. Announc.">
        <title>Draft genome sequences for Neonectria magnoliae and Neonectria punicea, canker pathogens of Liriodendron tulipifera and Acer saccharum in West Virginia.</title>
        <authorList>
            <person name="Petronek H.M."/>
            <person name="Kasson M.T."/>
            <person name="Metheny A.M."/>
            <person name="Stauder C.M."/>
            <person name="Lovett B."/>
            <person name="Lynch S.C."/>
            <person name="Garnas J.R."/>
            <person name="Kasson L.R."/>
            <person name="Stajich J.E."/>
        </authorList>
    </citation>
    <scope>NUCLEOTIDE SEQUENCE [LARGE SCALE GENOMIC DNA]</scope>
    <source>
        <strain evidence="2 3">NRRL 64653</strain>
    </source>
</reference>
<feature type="compositionally biased region" description="Basic and acidic residues" evidence="1">
    <location>
        <begin position="363"/>
        <end position="374"/>
    </location>
</feature>
<gene>
    <name evidence="2" type="ORF">QQX98_006103</name>
</gene>
<evidence type="ECO:0000256" key="1">
    <source>
        <dbReference type="SAM" id="MobiDB-lite"/>
    </source>
</evidence>
<accession>A0ABR1H2P8</accession>
<feature type="compositionally biased region" description="Basic and acidic residues" evidence="1">
    <location>
        <begin position="386"/>
        <end position="400"/>
    </location>
</feature>
<keyword evidence="3" id="KW-1185">Reference proteome</keyword>
<evidence type="ECO:0000313" key="2">
    <source>
        <dbReference type="EMBL" id="KAK7415159.1"/>
    </source>
</evidence>
<feature type="compositionally biased region" description="Basic and acidic residues" evidence="1">
    <location>
        <begin position="278"/>
        <end position="295"/>
    </location>
</feature>
<comment type="caution">
    <text evidence="2">The sequence shown here is derived from an EMBL/GenBank/DDBJ whole genome shotgun (WGS) entry which is preliminary data.</text>
</comment>
<evidence type="ECO:0000313" key="3">
    <source>
        <dbReference type="Proteomes" id="UP001498476"/>
    </source>
</evidence>
<protein>
    <recommendedName>
        <fullName evidence="4">RING-type domain-containing protein</fullName>
    </recommendedName>
</protein>
<name>A0ABR1H2P8_9HYPO</name>
<feature type="region of interest" description="Disordered" evidence="1">
    <location>
        <begin position="114"/>
        <end position="166"/>
    </location>
</feature>
<feature type="region of interest" description="Disordered" evidence="1">
    <location>
        <begin position="25"/>
        <end position="82"/>
    </location>
</feature>
<dbReference type="Proteomes" id="UP001498476">
    <property type="component" value="Unassembled WGS sequence"/>
</dbReference>
<feature type="compositionally biased region" description="Polar residues" evidence="1">
    <location>
        <begin position="142"/>
        <end position="166"/>
    </location>
</feature>
<feature type="compositionally biased region" description="Basic residues" evidence="1">
    <location>
        <begin position="312"/>
        <end position="334"/>
    </location>
</feature>
<feature type="compositionally biased region" description="Polar residues" evidence="1">
    <location>
        <begin position="121"/>
        <end position="130"/>
    </location>
</feature>
<sequence length="400" mass="43429">MDRPYGGGSYDDVYNFPFEDSDEERRFFASGNNPAGRGASRGDPRGRARSGLSGNSYVGRDASRSAARYSPGRGASGDNFVGRDTSTAAAWYSPGGTFSGRDIRGAQYASPIRGPARDNFSGRNGAQYLSPSRGLSVVPLSPGNSPSGRGVQRSSSPGNNFAGRTTFPSDWTAWGIEMPRIATTGRDPSWGAGLRGLSGSPEYDRAYRSPSANTEDRTPSGRVCAICDDPLVPGEAAFCDVCRRLATAGSICAICEDPIRPNEGPFCTSCRRLEAGRTEAHDVPTPRPARDDGSRSHSRSVQTDPEPPARAQARRRPGRPRGSRGARSRSRRSRGWSSVSSQDSMTGSVEEAPIDRVTPNMRRPVDERHRDPRGLDPLNPGYIARWADRERERERQDRED</sequence>
<dbReference type="EMBL" id="JAZAVJ010000088">
    <property type="protein sequence ID" value="KAK7415159.1"/>
    <property type="molecule type" value="Genomic_DNA"/>
</dbReference>
<feature type="region of interest" description="Disordered" evidence="1">
    <location>
        <begin position="278"/>
        <end position="400"/>
    </location>
</feature>